<proteinExistence type="predicted"/>
<evidence type="ECO:0000313" key="1">
    <source>
        <dbReference type="EMBL" id="MBB5729238.1"/>
    </source>
</evidence>
<dbReference type="GO" id="GO:0016788">
    <property type="term" value="F:hydrolase activity, acting on ester bonds"/>
    <property type="evidence" value="ECO:0007669"/>
    <property type="project" value="UniProtKB-ARBA"/>
</dbReference>
<name>A0A7W9BSB0_9SPHN</name>
<accession>A0A7W9BSB0</accession>
<sequence length="121" mass="13451">MALVDAIIALARSRADHIVLLGIPNAADPGEARGTPGYDRIVALNRRLAERYPDLFLDIRAAYNRAGDPRRADDRADMARDTPPRSLRADLIHYNPAGARIWADAVTEHIRRKGWFQGGKP</sequence>
<evidence type="ECO:0000313" key="2">
    <source>
        <dbReference type="Proteomes" id="UP000546701"/>
    </source>
</evidence>
<protein>
    <submittedName>
        <fullName evidence="1">Lysophospholipase L1-like esterase</fullName>
    </submittedName>
</protein>
<dbReference type="Proteomes" id="UP000546701">
    <property type="component" value="Unassembled WGS sequence"/>
</dbReference>
<dbReference type="SUPFAM" id="SSF52266">
    <property type="entry name" value="SGNH hydrolase"/>
    <property type="match status" value="1"/>
</dbReference>
<dbReference type="OrthoDB" id="8900424at2"/>
<dbReference type="InterPro" id="IPR036514">
    <property type="entry name" value="SGNH_hydro_sf"/>
</dbReference>
<reference evidence="1 2" key="1">
    <citation type="submission" date="2020-08" db="EMBL/GenBank/DDBJ databases">
        <title>Genomic Encyclopedia of Type Strains, Phase IV (KMG-IV): sequencing the most valuable type-strain genomes for metagenomic binning, comparative biology and taxonomic classification.</title>
        <authorList>
            <person name="Goeker M."/>
        </authorList>
    </citation>
    <scope>NUCLEOTIDE SEQUENCE [LARGE SCALE GENOMIC DNA]</scope>
    <source>
        <strain evidence="1 2">DSM 103336</strain>
    </source>
</reference>
<dbReference type="Gene3D" id="3.40.50.1110">
    <property type="entry name" value="SGNH hydrolase"/>
    <property type="match status" value="1"/>
</dbReference>
<dbReference type="RefSeq" id="WP_157174821.1">
    <property type="nucleotide sequence ID" value="NZ_JACIJR010000003.1"/>
</dbReference>
<gene>
    <name evidence="1" type="ORF">FHS99_001716</name>
</gene>
<dbReference type="AlphaFoldDB" id="A0A7W9BSB0"/>
<dbReference type="EMBL" id="JACIJR010000003">
    <property type="protein sequence ID" value="MBB5729238.1"/>
    <property type="molecule type" value="Genomic_DNA"/>
</dbReference>
<organism evidence="1 2">
    <name type="scientific">Sphingomonas prati</name>
    <dbReference type="NCBI Taxonomy" id="1843237"/>
    <lineage>
        <taxon>Bacteria</taxon>
        <taxon>Pseudomonadati</taxon>
        <taxon>Pseudomonadota</taxon>
        <taxon>Alphaproteobacteria</taxon>
        <taxon>Sphingomonadales</taxon>
        <taxon>Sphingomonadaceae</taxon>
        <taxon>Sphingomonas</taxon>
    </lineage>
</organism>
<keyword evidence="2" id="KW-1185">Reference proteome</keyword>
<comment type="caution">
    <text evidence="1">The sequence shown here is derived from an EMBL/GenBank/DDBJ whole genome shotgun (WGS) entry which is preliminary data.</text>
</comment>